<name>A0A0W0FQR1_MONRR</name>
<proteinExistence type="predicted"/>
<feature type="chain" id="PRO_5006901961" evidence="1">
    <location>
        <begin position="21"/>
        <end position="227"/>
    </location>
</feature>
<feature type="signal peptide" evidence="1">
    <location>
        <begin position="1"/>
        <end position="20"/>
    </location>
</feature>
<evidence type="ECO:0000313" key="3">
    <source>
        <dbReference type="Proteomes" id="UP000054988"/>
    </source>
</evidence>
<evidence type="ECO:0000313" key="2">
    <source>
        <dbReference type="EMBL" id="KTB38681.1"/>
    </source>
</evidence>
<protein>
    <submittedName>
        <fullName evidence="2">Uncharacterized protein</fullName>
    </submittedName>
</protein>
<reference evidence="2 3" key="1">
    <citation type="submission" date="2015-12" db="EMBL/GenBank/DDBJ databases">
        <title>Draft genome sequence of Moniliophthora roreri, the causal agent of frosty pod rot of cacao.</title>
        <authorList>
            <person name="Aime M.C."/>
            <person name="Diaz-Valderrama J.R."/>
            <person name="Kijpornyongpan T."/>
            <person name="Phillips-Mora W."/>
        </authorList>
    </citation>
    <scope>NUCLEOTIDE SEQUENCE [LARGE SCALE GENOMIC DNA]</scope>
    <source>
        <strain evidence="2 3">MCA 2952</strain>
    </source>
</reference>
<dbReference type="Proteomes" id="UP000054988">
    <property type="component" value="Unassembled WGS sequence"/>
</dbReference>
<organism evidence="2 3">
    <name type="scientific">Moniliophthora roreri</name>
    <name type="common">Frosty pod rot fungus</name>
    <name type="synonym">Monilia roreri</name>
    <dbReference type="NCBI Taxonomy" id="221103"/>
    <lineage>
        <taxon>Eukaryota</taxon>
        <taxon>Fungi</taxon>
        <taxon>Dikarya</taxon>
        <taxon>Basidiomycota</taxon>
        <taxon>Agaricomycotina</taxon>
        <taxon>Agaricomycetes</taxon>
        <taxon>Agaricomycetidae</taxon>
        <taxon>Agaricales</taxon>
        <taxon>Marasmiineae</taxon>
        <taxon>Marasmiaceae</taxon>
        <taxon>Moniliophthora</taxon>
    </lineage>
</organism>
<sequence>MQFYAKLLSSFLLSCYIAAAAPLEARQAYPVTIDQLNTIINGTSCANSKFPDECRDAAQALPFVNKAFSDYDITTIGERAALLSLMSFETGGFEFNINHFPGRPGQGTRNMMLFNFIHQYAVDTPSTSQQALQLAGPDPNSPSITDDTKNAVRELVLGDDLSFASAAWFYKNSGAAKTGCTADASVVQGLQAETLAGWTAYIEKCIGTTVTPDRQAGWEAALNALKA</sequence>
<accession>A0A0W0FQR1</accession>
<dbReference type="eggNOG" id="ENOG502SPR5">
    <property type="taxonomic scope" value="Eukaryota"/>
</dbReference>
<comment type="caution">
    <text evidence="2">The sequence shown here is derived from an EMBL/GenBank/DDBJ whole genome shotgun (WGS) entry which is preliminary data.</text>
</comment>
<dbReference type="EMBL" id="LATX01001734">
    <property type="protein sequence ID" value="KTB38681.1"/>
    <property type="molecule type" value="Genomic_DNA"/>
</dbReference>
<dbReference type="AlphaFoldDB" id="A0A0W0FQR1"/>
<evidence type="ECO:0000256" key="1">
    <source>
        <dbReference type="SAM" id="SignalP"/>
    </source>
</evidence>
<keyword evidence="1" id="KW-0732">Signal</keyword>
<gene>
    <name evidence="2" type="ORF">WG66_8686</name>
</gene>